<comment type="caution">
    <text evidence="1">The sequence shown here is derived from an EMBL/GenBank/DDBJ whole genome shotgun (WGS) entry which is preliminary data.</text>
</comment>
<dbReference type="Proteomes" id="UP001478862">
    <property type="component" value="Unassembled WGS sequence"/>
</dbReference>
<name>A0ABV1N1P2_9BACI</name>
<dbReference type="EMBL" id="JBEGDG010000034">
    <property type="protein sequence ID" value="MEQ6357719.1"/>
    <property type="molecule type" value="Genomic_DNA"/>
</dbReference>
<evidence type="ECO:0000313" key="2">
    <source>
        <dbReference type="Proteomes" id="UP001478862"/>
    </source>
</evidence>
<accession>A0ABV1N1P2</accession>
<protein>
    <recommendedName>
        <fullName evidence="3">DUF4868 domain-containing protein</fullName>
    </recommendedName>
</protein>
<reference evidence="1 2" key="1">
    <citation type="submission" date="2024-06" db="EMBL/GenBank/DDBJ databases">
        <title>Lysinibacillus zambalefons sp. nov., a Novel Firmicute Isolated from the Poon Bato Zambales Hyperalkaline Spring.</title>
        <authorList>
            <person name="Aja J.A."/>
            <person name="Lazaro J.E.H."/>
            <person name="Llorin L.D."/>
            <person name="Lim K.R."/>
            <person name="Teodosio J."/>
            <person name="Dalisay D.S."/>
        </authorList>
    </citation>
    <scope>NUCLEOTIDE SEQUENCE [LARGE SCALE GENOMIC DNA]</scope>
    <source>
        <strain evidence="1 2">M3</strain>
    </source>
</reference>
<sequence>MKSQIPNDATAFLLKFVKPEYENDFIQGKLRMNPLSYFIEREKETGDRGVGDALEASAVYADVEMTLMDPETDEVLVKGKAERINIHSNDRIKSPVLCMYSVDKDVLQVSSEDESSIEVFPQIEKNELEKLISDFGDNMLIINAKLFMDRVKEKCEELQIDFKAGKVKYYDFSKNYSDRVSKYLDLDSSDICFIKDDYFKAQNEYRLLLENVSTESYHILDIGDISDLVTKFKISDFFSGRYKIILKKEMIEVGTEGFK</sequence>
<gene>
    <name evidence="1" type="ORF">ABNX05_24235</name>
</gene>
<dbReference type="RefSeq" id="WP_349662035.1">
    <property type="nucleotide sequence ID" value="NZ_JBEGDG010000034.1"/>
</dbReference>
<evidence type="ECO:0000313" key="1">
    <source>
        <dbReference type="EMBL" id="MEQ6357719.1"/>
    </source>
</evidence>
<organism evidence="1 2">
    <name type="scientific">Lysinibacillus zambalensis</name>
    <dbReference type="NCBI Taxonomy" id="3160866"/>
    <lineage>
        <taxon>Bacteria</taxon>
        <taxon>Bacillati</taxon>
        <taxon>Bacillota</taxon>
        <taxon>Bacilli</taxon>
        <taxon>Bacillales</taxon>
        <taxon>Bacillaceae</taxon>
        <taxon>Lysinibacillus</taxon>
    </lineage>
</organism>
<evidence type="ECO:0008006" key="3">
    <source>
        <dbReference type="Google" id="ProtNLM"/>
    </source>
</evidence>
<proteinExistence type="predicted"/>
<keyword evidence="2" id="KW-1185">Reference proteome</keyword>